<dbReference type="GO" id="GO:0008610">
    <property type="term" value="P:lipid biosynthetic process"/>
    <property type="evidence" value="ECO:0007669"/>
    <property type="project" value="UniProtKB-ARBA"/>
</dbReference>
<protein>
    <submittedName>
        <fullName evidence="3">Fatty acid desaturase</fullName>
    </submittedName>
</protein>
<feature type="transmembrane region" description="Helical" evidence="1">
    <location>
        <begin position="54"/>
        <end position="76"/>
    </location>
</feature>
<feature type="domain" description="Fatty acid desaturase" evidence="2">
    <location>
        <begin position="59"/>
        <end position="302"/>
    </location>
</feature>
<comment type="caution">
    <text evidence="3">The sequence shown here is derived from an EMBL/GenBank/DDBJ whole genome shotgun (WGS) entry which is preliminary data.</text>
</comment>
<dbReference type="InterPro" id="IPR012171">
    <property type="entry name" value="Fatty_acid_desaturase"/>
</dbReference>
<reference evidence="3 4" key="1">
    <citation type="submission" date="2020-08" db="EMBL/GenBank/DDBJ databases">
        <title>Genomic Encyclopedia of Type Strains, Phase IV (KMG-IV): sequencing the most valuable type-strain genomes for metagenomic binning, comparative biology and taxonomic classification.</title>
        <authorList>
            <person name="Goeker M."/>
        </authorList>
    </citation>
    <scope>NUCLEOTIDE SEQUENCE [LARGE SCALE GENOMIC DNA]</scope>
    <source>
        <strain evidence="3 4">DSM 21458</strain>
    </source>
</reference>
<keyword evidence="1" id="KW-0812">Transmembrane</keyword>
<dbReference type="CDD" id="cd03506">
    <property type="entry name" value="Delta6-FADS-like"/>
    <property type="match status" value="1"/>
</dbReference>
<sequence>MTELNHLRVYTKELKQHLPRDIFQPVPARLLWLIPYLGLIIAGALIIALTSWPIVIKIVLSLMMGFSFASLGFLGHEVLHGSVVKTPWLRDTIGGLCFFIFGLSSKLWRKWHNVDHHGHTQHPSLDPDAFETLEEYHKHVGIRFLYGLPPALRSFANFVSFTFWFSLLSPLMLKHYHRHLKPRERAVMYAQTLFPYLFWITVGILVGPVHFILIVVIPALIANFLVMSYIATNHLLCPLTETNDPLANSLTIQNPRWLDFLHLNFSHHVEHHIFPSVNPVHAPKIRALLLRLYPDRYQQMTWGRALLTLWRTPRLYGPDHKTLVSPEGMTFGTLGHGLDPKNVRPKK</sequence>
<dbReference type="PANTHER" id="PTHR19353:SF19">
    <property type="entry name" value="DELTA(5) FATTY ACID DESATURASE C-RELATED"/>
    <property type="match status" value="1"/>
</dbReference>
<evidence type="ECO:0000313" key="4">
    <source>
        <dbReference type="Proteomes" id="UP000569951"/>
    </source>
</evidence>
<dbReference type="RefSeq" id="WP_183986400.1">
    <property type="nucleotide sequence ID" value="NZ_JACHHG010000005.1"/>
</dbReference>
<keyword evidence="1" id="KW-1133">Transmembrane helix</keyword>
<dbReference type="GO" id="GO:0016020">
    <property type="term" value="C:membrane"/>
    <property type="evidence" value="ECO:0007669"/>
    <property type="project" value="TreeGrafter"/>
</dbReference>
<dbReference type="AlphaFoldDB" id="A0A841HXS4"/>
<evidence type="ECO:0000256" key="1">
    <source>
        <dbReference type="SAM" id="Phobius"/>
    </source>
</evidence>
<evidence type="ECO:0000313" key="3">
    <source>
        <dbReference type="EMBL" id="MBB6098207.1"/>
    </source>
</evidence>
<gene>
    <name evidence="3" type="ORF">HNR42_001632</name>
</gene>
<dbReference type="Pfam" id="PF00487">
    <property type="entry name" value="FA_desaturase"/>
    <property type="match status" value="1"/>
</dbReference>
<keyword evidence="1" id="KW-0472">Membrane</keyword>
<feature type="transmembrane region" description="Helical" evidence="1">
    <location>
        <begin position="186"/>
        <end position="205"/>
    </location>
</feature>
<proteinExistence type="predicted"/>
<feature type="transmembrane region" description="Helical" evidence="1">
    <location>
        <begin position="155"/>
        <end position="174"/>
    </location>
</feature>
<dbReference type="PANTHER" id="PTHR19353">
    <property type="entry name" value="FATTY ACID DESATURASE 2"/>
    <property type="match status" value="1"/>
</dbReference>
<feature type="transmembrane region" description="Helical" evidence="1">
    <location>
        <begin position="30"/>
        <end position="48"/>
    </location>
</feature>
<dbReference type="InterPro" id="IPR005804">
    <property type="entry name" value="FA_desaturase_dom"/>
</dbReference>
<keyword evidence="4" id="KW-1185">Reference proteome</keyword>
<dbReference type="EMBL" id="JACHHG010000005">
    <property type="protein sequence ID" value="MBB6098207.1"/>
    <property type="molecule type" value="Genomic_DNA"/>
</dbReference>
<name>A0A841HXS4_9DEIO</name>
<accession>A0A841HXS4</accession>
<evidence type="ECO:0000259" key="2">
    <source>
        <dbReference type="Pfam" id="PF00487"/>
    </source>
</evidence>
<dbReference type="GO" id="GO:0016717">
    <property type="term" value="F:oxidoreductase activity, acting on paired donors, with oxidation of a pair of donors resulting in the reduction of molecular oxygen to two molecules of water"/>
    <property type="evidence" value="ECO:0007669"/>
    <property type="project" value="TreeGrafter"/>
</dbReference>
<dbReference type="Proteomes" id="UP000569951">
    <property type="component" value="Unassembled WGS sequence"/>
</dbReference>
<organism evidence="3 4">
    <name type="scientific">Deinobacterium chartae</name>
    <dbReference type="NCBI Taxonomy" id="521158"/>
    <lineage>
        <taxon>Bacteria</taxon>
        <taxon>Thermotogati</taxon>
        <taxon>Deinococcota</taxon>
        <taxon>Deinococci</taxon>
        <taxon>Deinococcales</taxon>
        <taxon>Deinococcaceae</taxon>
        <taxon>Deinobacterium</taxon>
    </lineage>
</organism>